<dbReference type="Proteomes" id="UP000054166">
    <property type="component" value="Unassembled WGS sequence"/>
</dbReference>
<evidence type="ECO:0000256" key="1">
    <source>
        <dbReference type="SAM" id="MobiDB-lite"/>
    </source>
</evidence>
<dbReference type="EMBL" id="KN833339">
    <property type="protein sequence ID" value="KIM71375.1"/>
    <property type="molecule type" value="Genomic_DNA"/>
</dbReference>
<protein>
    <submittedName>
        <fullName evidence="2">Uncharacterized protein</fullName>
    </submittedName>
</protein>
<dbReference type="OrthoDB" id="3259294at2759"/>
<feature type="region of interest" description="Disordered" evidence="1">
    <location>
        <begin position="101"/>
        <end position="131"/>
    </location>
</feature>
<keyword evidence="3" id="KW-1185">Reference proteome</keyword>
<organism evidence="2 3">
    <name type="scientific">Piloderma croceum (strain F 1598)</name>
    <dbReference type="NCBI Taxonomy" id="765440"/>
    <lineage>
        <taxon>Eukaryota</taxon>
        <taxon>Fungi</taxon>
        <taxon>Dikarya</taxon>
        <taxon>Basidiomycota</taxon>
        <taxon>Agaricomycotina</taxon>
        <taxon>Agaricomycetes</taxon>
        <taxon>Agaricomycetidae</taxon>
        <taxon>Atheliales</taxon>
        <taxon>Atheliaceae</taxon>
        <taxon>Piloderma</taxon>
    </lineage>
</organism>
<sequence>MLGGTQKRKDKARSLLTKIVNALTAKLEIGGPMASLYLLGNPDHYTNQNFIVFYWKSYVTEVLKAWKQDNDYMYRPYELSDKSLYEWIQIYERSKRTKAEQKKFQSQKHDDVKPSAVFQSDEEANTDFESDSDYLEFDQEKEKEKEGIQRKYAFLKNHPLYETHQVKISKAKNLIPNFAGGSLPRCDRGDREYYCATMLTLFKPWRHGKNLKEDDQSWDEAFTNYKFTPRQTELMKFFNIHYECNDARDDYSKLLKQKNTTDGVFPHWFRADDNDNFDGDNYDNENDFIVHEEHEVDQYTSVGKKGQQRLEQMAEIQKISRILRR</sequence>
<reference evidence="2 3" key="1">
    <citation type="submission" date="2014-04" db="EMBL/GenBank/DDBJ databases">
        <authorList>
            <consortium name="DOE Joint Genome Institute"/>
            <person name="Kuo A."/>
            <person name="Tarkka M."/>
            <person name="Buscot F."/>
            <person name="Kohler A."/>
            <person name="Nagy L.G."/>
            <person name="Floudas D."/>
            <person name="Copeland A."/>
            <person name="Barry K.W."/>
            <person name="Cichocki N."/>
            <person name="Veneault-Fourrey C."/>
            <person name="LaButti K."/>
            <person name="Lindquist E.A."/>
            <person name="Lipzen A."/>
            <person name="Lundell T."/>
            <person name="Morin E."/>
            <person name="Murat C."/>
            <person name="Sun H."/>
            <person name="Tunlid A."/>
            <person name="Henrissat B."/>
            <person name="Grigoriev I.V."/>
            <person name="Hibbett D.S."/>
            <person name="Martin F."/>
            <person name="Nordberg H.P."/>
            <person name="Cantor M.N."/>
            <person name="Hua S.X."/>
        </authorList>
    </citation>
    <scope>NUCLEOTIDE SEQUENCE [LARGE SCALE GENOMIC DNA]</scope>
    <source>
        <strain evidence="2 3">F 1598</strain>
    </source>
</reference>
<gene>
    <name evidence="2" type="ORF">PILCRDRAFT_82854</name>
</gene>
<dbReference type="HOGENOM" id="CLU_026214_1_0_1"/>
<evidence type="ECO:0000313" key="3">
    <source>
        <dbReference type="Proteomes" id="UP000054166"/>
    </source>
</evidence>
<dbReference type="InParanoid" id="A0A0C3EFB6"/>
<dbReference type="AlphaFoldDB" id="A0A0C3EFB6"/>
<dbReference type="STRING" id="765440.A0A0C3EFB6"/>
<feature type="compositionally biased region" description="Basic and acidic residues" evidence="1">
    <location>
        <begin position="101"/>
        <end position="113"/>
    </location>
</feature>
<name>A0A0C3EFB6_PILCF</name>
<proteinExistence type="predicted"/>
<feature type="compositionally biased region" description="Acidic residues" evidence="1">
    <location>
        <begin position="120"/>
        <end position="131"/>
    </location>
</feature>
<accession>A0A0C3EFB6</accession>
<evidence type="ECO:0000313" key="2">
    <source>
        <dbReference type="EMBL" id="KIM71375.1"/>
    </source>
</evidence>
<reference evidence="3" key="2">
    <citation type="submission" date="2015-01" db="EMBL/GenBank/DDBJ databases">
        <title>Evolutionary Origins and Diversification of the Mycorrhizal Mutualists.</title>
        <authorList>
            <consortium name="DOE Joint Genome Institute"/>
            <consortium name="Mycorrhizal Genomics Consortium"/>
            <person name="Kohler A."/>
            <person name="Kuo A."/>
            <person name="Nagy L.G."/>
            <person name="Floudas D."/>
            <person name="Copeland A."/>
            <person name="Barry K.W."/>
            <person name="Cichocki N."/>
            <person name="Veneault-Fourrey C."/>
            <person name="LaButti K."/>
            <person name="Lindquist E.A."/>
            <person name="Lipzen A."/>
            <person name="Lundell T."/>
            <person name="Morin E."/>
            <person name="Murat C."/>
            <person name="Riley R."/>
            <person name="Ohm R."/>
            <person name="Sun H."/>
            <person name="Tunlid A."/>
            <person name="Henrissat B."/>
            <person name="Grigoriev I.V."/>
            <person name="Hibbett D.S."/>
            <person name="Martin F."/>
        </authorList>
    </citation>
    <scope>NUCLEOTIDE SEQUENCE [LARGE SCALE GENOMIC DNA]</scope>
    <source>
        <strain evidence="3">F 1598</strain>
    </source>
</reference>